<gene>
    <name evidence="1" type="ORF">GCM10011309_03060</name>
</gene>
<keyword evidence="2" id="KW-1185">Reference proteome</keyword>
<proteinExistence type="predicted"/>
<sequence>MGNLLAGEKFSDNELVQRATETGMELWRHIGREFLDADDVGDVLPFGGDKRAVESILPKLPTPSATGEACGEYTGAIVVQTGFLSIRESLNMAEATDPTIWEKMGRTRAELDSGLNLIEAQASELGGASIADKVSCVAIYHANKMTDPSLAAYSNIWMTSLVSAIQDGQVAPDDIRAQSEYWRALANNGVEGLTKLSGYEAQNASCEAQVDQAVSAQAEGT</sequence>
<dbReference type="EMBL" id="BMYV01000001">
    <property type="protein sequence ID" value="GGX57467.1"/>
    <property type="molecule type" value="Genomic_DNA"/>
</dbReference>
<organism evidence="1 2">
    <name type="scientific">Litorimonas cladophorae</name>
    <dbReference type="NCBI Taxonomy" id="1220491"/>
    <lineage>
        <taxon>Bacteria</taxon>
        <taxon>Pseudomonadati</taxon>
        <taxon>Pseudomonadota</taxon>
        <taxon>Alphaproteobacteria</taxon>
        <taxon>Maricaulales</taxon>
        <taxon>Robiginitomaculaceae</taxon>
    </lineage>
</organism>
<reference evidence="1 2" key="1">
    <citation type="journal article" date="2014" name="Int. J. Syst. Evol. Microbiol.">
        <title>Complete genome sequence of Corynebacterium casei LMG S-19264T (=DSM 44701T), isolated from a smear-ripened cheese.</title>
        <authorList>
            <consortium name="US DOE Joint Genome Institute (JGI-PGF)"/>
            <person name="Walter F."/>
            <person name="Albersmeier A."/>
            <person name="Kalinowski J."/>
            <person name="Ruckert C."/>
        </authorList>
    </citation>
    <scope>NUCLEOTIDE SEQUENCE [LARGE SCALE GENOMIC DNA]</scope>
    <source>
        <strain evidence="1 2">KCTC 23968</strain>
    </source>
</reference>
<dbReference type="AlphaFoldDB" id="A0A918KBD9"/>
<evidence type="ECO:0000313" key="1">
    <source>
        <dbReference type="EMBL" id="GGX57467.1"/>
    </source>
</evidence>
<dbReference type="Proteomes" id="UP000600865">
    <property type="component" value="Unassembled WGS sequence"/>
</dbReference>
<protein>
    <submittedName>
        <fullName evidence="1">Uncharacterized protein</fullName>
    </submittedName>
</protein>
<evidence type="ECO:0000313" key="2">
    <source>
        <dbReference type="Proteomes" id="UP000600865"/>
    </source>
</evidence>
<accession>A0A918KBD9</accession>
<comment type="caution">
    <text evidence="1">The sequence shown here is derived from an EMBL/GenBank/DDBJ whole genome shotgun (WGS) entry which is preliminary data.</text>
</comment>
<name>A0A918KBD9_9PROT</name>